<sequence length="114" mass="12502">MATLTYSYADSTIVVGPISVYAEPHSYDLCAAHADAVSPPRFWEILRLDYSAAAADDDDLLALAEAVREPRRQRDDQQNRLADQGPSARQAPAPMPPPEAEGSIARGHLRMLRD</sequence>
<accession>A0A7W5TU80</accession>
<dbReference type="Proteomes" id="UP000547528">
    <property type="component" value="Unassembled WGS sequence"/>
</dbReference>
<evidence type="ECO:0000256" key="1">
    <source>
        <dbReference type="SAM" id="MobiDB-lite"/>
    </source>
</evidence>
<feature type="compositionally biased region" description="Basic and acidic residues" evidence="1">
    <location>
        <begin position="66"/>
        <end position="78"/>
    </location>
</feature>
<name>A0A7W5TU80_9MICC</name>
<organism evidence="2 3">
    <name type="scientific">Garicola koreensis</name>
    <dbReference type="NCBI Taxonomy" id="1262554"/>
    <lineage>
        <taxon>Bacteria</taxon>
        <taxon>Bacillati</taxon>
        <taxon>Actinomycetota</taxon>
        <taxon>Actinomycetes</taxon>
        <taxon>Micrococcales</taxon>
        <taxon>Micrococcaceae</taxon>
        <taxon>Garicola</taxon>
    </lineage>
</organism>
<evidence type="ECO:0008006" key="4">
    <source>
        <dbReference type="Google" id="ProtNLM"/>
    </source>
</evidence>
<evidence type="ECO:0000313" key="3">
    <source>
        <dbReference type="Proteomes" id="UP000547528"/>
    </source>
</evidence>
<protein>
    <recommendedName>
        <fullName evidence="4">DUF3499 domain-containing protein</fullName>
    </recommendedName>
</protein>
<dbReference type="EMBL" id="JACIBT010000001">
    <property type="protein sequence ID" value="MBB3666484.1"/>
    <property type="molecule type" value="Genomic_DNA"/>
</dbReference>
<dbReference type="Pfam" id="PF12005">
    <property type="entry name" value="DUF3499"/>
    <property type="match status" value="1"/>
</dbReference>
<reference evidence="2 3" key="1">
    <citation type="submission" date="2020-08" db="EMBL/GenBank/DDBJ databases">
        <title>Sequencing the genomes of 1000 actinobacteria strains.</title>
        <authorList>
            <person name="Klenk H.-P."/>
        </authorList>
    </citation>
    <scope>NUCLEOTIDE SEQUENCE [LARGE SCALE GENOMIC DNA]</scope>
    <source>
        <strain evidence="2 3">DSM 28238</strain>
    </source>
</reference>
<proteinExistence type="predicted"/>
<evidence type="ECO:0000313" key="2">
    <source>
        <dbReference type="EMBL" id="MBB3666484.1"/>
    </source>
</evidence>
<feature type="region of interest" description="Disordered" evidence="1">
    <location>
        <begin position="65"/>
        <end position="114"/>
    </location>
</feature>
<keyword evidence="3" id="KW-1185">Reference proteome</keyword>
<gene>
    <name evidence="2" type="ORF">FHX47_000077</name>
</gene>
<dbReference type="InterPro" id="IPR021888">
    <property type="entry name" value="DUF3499"/>
</dbReference>
<dbReference type="AlphaFoldDB" id="A0A7W5TU80"/>
<comment type="caution">
    <text evidence="2">The sequence shown here is derived from an EMBL/GenBank/DDBJ whole genome shotgun (WGS) entry which is preliminary data.</text>
</comment>